<evidence type="ECO:0000313" key="2">
    <source>
        <dbReference type="EMBL" id="EMZ30418.1"/>
    </source>
</evidence>
<dbReference type="CDD" id="cd00093">
    <property type="entry name" value="HTH_XRE"/>
    <property type="match status" value="1"/>
</dbReference>
<evidence type="ECO:0000259" key="1">
    <source>
        <dbReference type="PROSITE" id="PS50943"/>
    </source>
</evidence>
<dbReference type="InterPro" id="IPR001387">
    <property type="entry name" value="Cro/C1-type_HTH"/>
</dbReference>
<evidence type="ECO:0000313" key="3">
    <source>
        <dbReference type="Proteomes" id="UP000012589"/>
    </source>
</evidence>
<protein>
    <recommendedName>
        <fullName evidence="1">HTH cro/C1-type domain-containing protein</fullName>
    </recommendedName>
</protein>
<dbReference type="SMART" id="SM00530">
    <property type="entry name" value="HTH_XRE"/>
    <property type="match status" value="1"/>
</dbReference>
<feature type="domain" description="HTH cro/C1-type" evidence="1">
    <location>
        <begin position="13"/>
        <end position="67"/>
    </location>
</feature>
<dbReference type="InterPro" id="IPR010982">
    <property type="entry name" value="Lambda_DNA-bd_dom_sf"/>
</dbReference>
<keyword evidence="3" id="KW-1185">Reference proteome</keyword>
<comment type="caution">
    <text evidence="2">The sequence shown here is derived from an EMBL/GenBank/DDBJ whole genome shotgun (WGS) entry which is preliminary data.</text>
</comment>
<dbReference type="STRING" id="1235802.C823_01651"/>
<dbReference type="AlphaFoldDB" id="N2AVH4"/>
<dbReference type="GO" id="GO:0003677">
    <property type="term" value="F:DNA binding"/>
    <property type="evidence" value="ECO:0007669"/>
    <property type="project" value="InterPro"/>
</dbReference>
<dbReference type="HOGENOM" id="CLU_066192_17_11_9"/>
<dbReference type="Pfam" id="PF01381">
    <property type="entry name" value="HTH_3"/>
    <property type="match status" value="1"/>
</dbReference>
<name>N2AVH4_9FIRM</name>
<proteinExistence type="predicted"/>
<dbReference type="EMBL" id="AQFT01000053">
    <property type="protein sequence ID" value="EMZ30418.1"/>
    <property type="molecule type" value="Genomic_DNA"/>
</dbReference>
<dbReference type="PATRIC" id="fig|1235802.3.peg.1752"/>
<dbReference type="PROSITE" id="PS50943">
    <property type="entry name" value="HTH_CROC1"/>
    <property type="match status" value="1"/>
</dbReference>
<organism evidence="2 3">
    <name type="scientific">Eubacterium plexicaudatum ASF492</name>
    <dbReference type="NCBI Taxonomy" id="1235802"/>
    <lineage>
        <taxon>Bacteria</taxon>
        <taxon>Bacillati</taxon>
        <taxon>Bacillota</taxon>
        <taxon>Clostridia</taxon>
        <taxon>Eubacteriales</taxon>
        <taxon>Eubacteriaceae</taxon>
        <taxon>Eubacterium</taxon>
    </lineage>
</organism>
<dbReference type="Proteomes" id="UP000012589">
    <property type="component" value="Unassembled WGS sequence"/>
</dbReference>
<dbReference type="SUPFAM" id="SSF47413">
    <property type="entry name" value="lambda repressor-like DNA-binding domains"/>
    <property type="match status" value="1"/>
</dbReference>
<gene>
    <name evidence="2" type="ORF">C823_01651</name>
</gene>
<dbReference type="eggNOG" id="ENOG50331WM">
    <property type="taxonomic scope" value="Bacteria"/>
</dbReference>
<reference evidence="2 3" key="1">
    <citation type="journal article" date="2014" name="Genome Announc.">
        <title>Draft genome sequences of the altered schaedler flora, a defined bacterial community from gnotobiotic mice.</title>
        <authorList>
            <person name="Wannemuehler M.J."/>
            <person name="Overstreet A.M."/>
            <person name="Ward D.V."/>
            <person name="Phillips G.J."/>
        </authorList>
    </citation>
    <scope>NUCLEOTIDE SEQUENCE [LARGE SCALE GENOMIC DNA]</scope>
    <source>
        <strain evidence="2 3">ASF492</strain>
    </source>
</reference>
<sequence>MMEYNAFEIGPALEQIRKDKKMTREDVSAVTGLSVSSIKQIEYGIRNLSMRALYLFMEAYECDANTLLNIDTNKEVSLDAKLMKLPKEKRDYFMRSFSFMIDGMSGMQVVGR</sequence>
<dbReference type="Gene3D" id="1.10.260.40">
    <property type="entry name" value="lambda repressor-like DNA-binding domains"/>
    <property type="match status" value="1"/>
</dbReference>
<accession>N2AVH4</accession>